<feature type="region of interest" description="Disordered" evidence="4">
    <location>
        <begin position="962"/>
        <end position="982"/>
    </location>
</feature>
<dbReference type="NCBIfam" id="NF003417">
    <property type="entry name" value="PRK04813.1"/>
    <property type="match status" value="3"/>
</dbReference>
<dbReference type="InterPro" id="IPR020845">
    <property type="entry name" value="AMP-binding_CS"/>
</dbReference>
<dbReference type="Pfam" id="PF00975">
    <property type="entry name" value="Thioesterase"/>
    <property type="match status" value="1"/>
</dbReference>
<dbReference type="NCBIfam" id="TIGR01733">
    <property type="entry name" value="AA-adenyl-dom"/>
    <property type="match status" value="3"/>
</dbReference>
<keyword evidence="7" id="KW-1185">Reference proteome</keyword>
<feature type="domain" description="Carrier" evidence="5">
    <location>
        <begin position="983"/>
        <end position="1063"/>
    </location>
</feature>
<evidence type="ECO:0000256" key="3">
    <source>
        <dbReference type="ARBA" id="ARBA00022553"/>
    </source>
</evidence>
<dbReference type="CDD" id="cd19540">
    <property type="entry name" value="LCL_NRPS-like"/>
    <property type="match status" value="1"/>
</dbReference>
<dbReference type="Pfam" id="PF00501">
    <property type="entry name" value="AMP-binding"/>
    <property type="match status" value="3"/>
</dbReference>
<dbReference type="SMART" id="SM00823">
    <property type="entry name" value="PKS_PP"/>
    <property type="match status" value="3"/>
</dbReference>
<evidence type="ECO:0000259" key="5">
    <source>
        <dbReference type="PROSITE" id="PS50075"/>
    </source>
</evidence>
<feature type="region of interest" description="Disordered" evidence="4">
    <location>
        <begin position="2989"/>
        <end position="3008"/>
    </location>
</feature>
<dbReference type="InterPro" id="IPR006162">
    <property type="entry name" value="Ppantetheine_attach_site"/>
</dbReference>
<evidence type="ECO:0000313" key="7">
    <source>
        <dbReference type="Proteomes" id="UP001596096"/>
    </source>
</evidence>
<evidence type="ECO:0000256" key="1">
    <source>
        <dbReference type="ARBA" id="ARBA00001957"/>
    </source>
</evidence>
<dbReference type="InterPro" id="IPR025110">
    <property type="entry name" value="AMP-bd_C"/>
</dbReference>
<dbReference type="CDD" id="cd19531">
    <property type="entry name" value="LCL_NRPS-like"/>
    <property type="match status" value="2"/>
</dbReference>
<dbReference type="Pfam" id="PF00668">
    <property type="entry name" value="Condensation"/>
    <property type="match status" value="3"/>
</dbReference>
<feature type="domain" description="Carrier" evidence="5">
    <location>
        <begin position="3003"/>
        <end position="3078"/>
    </location>
</feature>
<dbReference type="EMBL" id="JBHSNW010000002">
    <property type="protein sequence ID" value="MFC5814536.1"/>
    <property type="molecule type" value="Genomic_DNA"/>
</dbReference>
<keyword evidence="2" id="KW-0596">Phosphopantetheine</keyword>
<dbReference type="Pfam" id="PF13193">
    <property type="entry name" value="AMP-binding_C"/>
    <property type="match status" value="3"/>
</dbReference>
<dbReference type="RefSeq" id="WP_219543185.1">
    <property type="nucleotide sequence ID" value="NZ_JAHKRN010000002.1"/>
</dbReference>
<evidence type="ECO:0000256" key="4">
    <source>
        <dbReference type="SAM" id="MobiDB-lite"/>
    </source>
</evidence>
<name>A0ABW1BP02_9ACTN</name>
<protein>
    <submittedName>
        <fullName evidence="6">Amino acid adenylation domain-containing protein</fullName>
    </submittedName>
</protein>
<evidence type="ECO:0000256" key="2">
    <source>
        <dbReference type="ARBA" id="ARBA00022450"/>
    </source>
</evidence>
<organism evidence="6 7">
    <name type="scientific">Nonomuraea harbinensis</name>
    <dbReference type="NCBI Taxonomy" id="1286938"/>
    <lineage>
        <taxon>Bacteria</taxon>
        <taxon>Bacillati</taxon>
        <taxon>Actinomycetota</taxon>
        <taxon>Actinomycetes</taxon>
        <taxon>Streptosporangiales</taxon>
        <taxon>Streptosporangiaceae</taxon>
        <taxon>Nonomuraea</taxon>
    </lineage>
</organism>
<gene>
    <name evidence="6" type="ORF">ACFPUY_05545</name>
</gene>
<dbReference type="Proteomes" id="UP001596096">
    <property type="component" value="Unassembled WGS sequence"/>
</dbReference>
<dbReference type="InterPro" id="IPR001242">
    <property type="entry name" value="Condensation_dom"/>
</dbReference>
<feature type="domain" description="Carrier" evidence="5">
    <location>
        <begin position="1975"/>
        <end position="2050"/>
    </location>
</feature>
<dbReference type="InterPro" id="IPR000873">
    <property type="entry name" value="AMP-dep_synth/lig_dom"/>
</dbReference>
<dbReference type="InterPro" id="IPR020806">
    <property type="entry name" value="PKS_PP-bd"/>
</dbReference>
<evidence type="ECO:0000313" key="6">
    <source>
        <dbReference type="EMBL" id="MFC5814536.1"/>
    </source>
</evidence>
<dbReference type="InterPro" id="IPR010071">
    <property type="entry name" value="AA_adenyl_dom"/>
</dbReference>
<dbReference type="Pfam" id="PF00550">
    <property type="entry name" value="PP-binding"/>
    <property type="match status" value="3"/>
</dbReference>
<dbReference type="InterPro" id="IPR001031">
    <property type="entry name" value="Thioesterase"/>
</dbReference>
<sequence length="3312" mass="356211">MSETFAARIAQLPPERRKLLLERLAGERRPRAPRTGEPPALSFAQERLWFLWSMAPDSSAYNAPAAVRLRGPLDAEALGRAVDGVVARHEILRTRYVAEGGVPAQVVDPAAPVGLPVVPVTEGELRRLADRECAAPFDLEHGPVLRATLFRLAPDDHVLLLVLHHIAADGWSLPILWRELDALYRGQDLPALDIQYADHAHRQRAESGGDGLDHWCGQLAGVEELALPLDRPRPPEPAHRGQLVPVRVPGDSAARLRELARRNGSTPFMVLLAAVQALLSRVTGQHDIAVGTPTAGRDRQDVAPLIGFFVNTLVVRTGTAGDPTFRELLARTKESVLNAFAHQHIPFERVVERLNPVREAGRNPLFDVMVTGDSDAAGARPELGGLAVEPYPCDGGGALFDLTFSLDDSFAGTLEYDAELFDPGTAERLAGQLAELLRQAAADPDRPVSAYDLISEAERRRLAGWNSTGLAFDPETGLEARFEACADAAPGDLALVCGEQRLTYGQVEERANRLAHLIAELGAGIDDVVAVCAGRGPDSVIAPLAVLKAGAAFFPVDPDQPADRLAAMFAGVAPAVVLTGPGFGAAVPPGPWRVADVAGAAGRPAHRPGRRVPPDALAYVIHTSGSTGTPKGVMGTRRGLANLRADWAARELAVRRWLTVASPSFDVFLGDVVRSLTFGGSLVIAPRALALDPAALAGALAAERIEAFDSIPAVLHGLAGHVAAGGPELPELRLLVSGGDALPVADCDALMATFGPRVRVLNAWGATETTIDSTIHEARRGARTVSGIVPVGLAAANTAVHVLDEHGRQVPIGVVGELHVGGPGVARGYANQPAATAASFVPDPFAATPGSRLYRTGDRGRRLPDGAIEFLGRDDDQVKIRGHRVEPGEVRAVLRAHPAVADCHVLAWPDGRDHRLVGYAVPDGAADAAALRDFCNERLPRPMWLSSVVLVDALPRTLSGKVDRSRLPDPGPGTQGRRAAYEAPRTELEVAVAAIWRRVLDLDGTPGAEIGAHDDFFDLGGHSMLATRLRFALRQELGADLPVTTVFEAPTVAAMAARVAAARPAPAPIEPAPRESALPLSFAQERLWFLWKLAPASTAYNMPVSVRLRGPLDRAALARALSGVVARHEILRTRYVETDGRPRQVIDPPAPVELGDGLDDALEQPFDLERGPVLRARLHREPDGAHVLLLVFHHIACDGWSLPVLWDELAALYQGRELPRLDVQYADHAVHQRSAAEPGSLEHWTARLAGLEPLDLPADRPRSHTVAGHGDHVPLDLPADGMHRLAREHGVTVYMVLLAAVHALLSRLTGRHDVAVGTPVTGRDHPATEPLIGFFVNTLVLRGDTTGDPDFAELLRRTRRTVLEAFAHQDTPFERIVERLNPVRVPGRNPLFDVLVTYSKEERRDVWTLPGLDVERLDTRVPTAQFDLTFAVHETGGRLHGALHYACEQFDRPTAEAMAARLTRLLGAAVAGPAEPVSRLPLLSAEESGWAEGPRRDAGPEPLPHVFSGHVARTPDAPALVAGTATWTYAELDREANRIAHHLIAAGAGPESVVALALPRSAELIAAILGVLKAGAAYLPIDVSHPAERVASTLRDARPGLLLTCRAADVPYERRLLVEELGGGPDHDPGTPLTPETAAYVVYTSGSTGTPKGVVLEHRGLANLTANLGERLDAAGGPAHRVLQLVSPGFDVMVSELATAFTRGGCLVVAPATYTGEELGAFLREQRVSLAHVPPAILATVPREPFPDLRVLVVGGEGCPAGLMEWWSTGRTMINAYGPSEVTVDATAWRCEPGTMLIGHPLPRVQAHLLDAALQPVPPGSRGELYVGGPGVGRGYLGRPGLTAARFVAWHGGARLYRTGDLARRLPGGALEFLGRADDQIKLRGHRIEPAEIEHALGRAPGVTSAAVISRGDQLIAYVVPARANPAAVMAHARTQLPTHLLPAAILPLDALPLTPNGKLDKAALPEPPATRHRPPRTPREETLLRLFNDTLNATHLGIDDDFFANGGHSILATRLISRIRGALSATLTIRDLFDHPTVAGLAEVLREDARPALRPMARPDRLPLSFTQRRLWFLNRLEDAGDHAQNTLTCLRLRGPLATTALAAALTDVVARHEPLRTVFPEDAGGPYQRILAPAVLGLAPEPVTEDDLPGLLTDVASQGFDLTRETPLRARLFQPAADEYVLLLVVHHIACDGWSMAPLARDLAEAYRARLENRAPGWRPLPVRYADFALWQDPGDDHLDFWRTTLEGLPDQLELPTDRPRPAIASYRGDTVPFTIPAGVHGRMAEVAREHGVSLFMVTQAALAALLTRLGAGSDIPIGTAVAGRTDESLDDLVGCFINTLVLRTDTSGDPSFGELLARVRHANLAAYEHQETPFERVVEAVNPTRTLARFPLFQVLLVFQNNAAADLSFPGVRSAHEPVRHGTADYDLTLDVIERYDECGRPEGMDAYLEYAVDLFDRSTAESMAERLLRLLEAAVEDPGTRVGALPVLTFDEVELEFARSRGPRIEPPELTVPESFERQAARTPDAVAVVAGDRRWSFAELNRRANAIAHHLRARGAGPEQLIALALPRGAEMIAAVLGVLKAGAAYLPLDLEHPAERIAYTLDDARPLLVLATRESAVPYERTALLETVLLEEVPDGPGHDPGTPPRPGHAAYVIYTSGSTGRPKGVVLEHGGLAHLLGAHRHGLFTAARGERLRIGFVVPLTFDTSWDSMLWLMDGHELHVIDDVTRRTPEDLVDYIDVHRVGFVDLTPVFMEQLVAAGLFAPGRHHPKALMVGGEAVSAGLWRSMREAPVTDSYNYYGQTECTNDSTGYRVRDGDIPLIGHPLANTEVLLLDDNLLPVPPGVRGELYIGGPGVGRGYLGRPGLTAQRFVAAPGGRRWYRTGDQARRRADGALEFVGRADNQVKLRGHRIELAEIENTLGQAPGVAQAAVIVRDDQLVAYVTPEHADPARLHSHALAHLPTHMLPAAYLPLPELPLNANGKLDRRALPEPPRTGHRPPRTPREHTLLGLFTEVLERPELGVDDNFFAAGGHSILAARLISRARSTLGASLSIRDLFAAPTVAELTERLSGGGAGDDPFDVLLPLRPSGTLPPLFCVHPVGGVSWCYSSLLPHIEPDRPVYGLQATGPDQPGSVAEMAERYLEVIRRVRPEGPYHLLGWSFGGLVAHAMAERLPGEVGLLALLDGYPAFSGAERPGIEDAAEARALLMDSVGYAADLDEELVASMTETVLRNSKLLDTHRPGRYDGDAHLFVATRTWPAGLSAAGIWAPHVAGRLAVHEIDCDHDAMARAEAMALIGPIVAGHCREA</sequence>
<dbReference type="PROSITE" id="PS50075">
    <property type="entry name" value="CARRIER"/>
    <property type="match status" value="3"/>
</dbReference>
<dbReference type="PROSITE" id="PS00012">
    <property type="entry name" value="PHOSPHOPANTETHEINE"/>
    <property type="match status" value="2"/>
</dbReference>
<accession>A0ABW1BP02</accession>
<comment type="cofactor">
    <cofactor evidence="1">
        <name>pantetheine 4'-phosphate</name>
        <dbReference type="ChEBI" id="CHEBI:47942"/>
    </cofactor>
</comment>
<comment type="caution">
    <text evidence="6">The sequence shown here is derived from an EMBL/GenBank/DDBJ whole genome shotgun (WGS) entry which is preliminary data.</text>
</comment>
<dbReference type="CDD" id="cd05930">
    <property type="entry name" value="A_NRPS"/>
    <property type="match status" value="3"/>
</dbReference>
<dbReference type="PANTHER" id="PTHR45527:SF1">
    <property type="entry name" value="FATTY ACID SYNTHASE"/>
    <property type="match status" value="1"/>
</dbReference>
<proteinExistence type="predicted"/>
<keyword evidence="3" id="KW-0597">Phosphoprotein</keyword>
<reference evidence="7" key="1">
    <citation type="journal article" date="2019" name="Int. J. Syst. Evol. Microbiol.">
        <title>The Global Catalogue of Microorganisms (GCM) 10K type strain sequencing project: providing services to taxonomists for standard genome sequencing and annotation.</title>
        <authorList>
            <consortium name="The Broad Institute Genomics Platform"/>
            <consortium name="The Broad Institute Genome Sequencing Center for Infectious Disease"/>
            <person name="Wu L."/>
            <person name="Ma J."/>
        </authorList>
    </citation>
    <scope>NUCLEOTIDE SEQUENCE [LARGE SCALE GENOMIC DNA]</scope>
    <source>
        <strain evidence="7">CGMCC 4.7106</strain>
    </source>
</reference>
<dbReference type="InterPro" id="IPR009081">
    <property type="entry name" value="PP-bd_ACP"/>
</dbReference>
<dbReference type="PANTHER" id="PTHR45527">
    <property type="entry name" value="NONRIBOSOMAL PEPTIDE SYNTHETASE"/>
    <property type="match status" value="1"/>
</dbReference>
<dbReference type="PROSITE" id="PS00455">
    <property type="entry name" value="AMP_BINDING"/>
    <property type="match status" value="3"/>
</dbReference>